<protein>
    <recommendedName>
        <fullName evidence="6">FecR family protein</fullName>
    </recommendedName>
</protein>
<dbReference type="PANTHER" id="PTHR30273">
    <property type="entry name" value="PERIPLASMIC SIGNAL SENSOR AND SIGMA FACTOR ACTIVATOR FECR-RELATED"/>
    <property type="match status" value="1"/>
</dbReference>
<evidence type="ECO:0000256" key="1">
    <source>
        <dbReference type="SAM" id="Phobius"/>
    </source>
</evidence>
<organism evidence="4 5">
    <name type="scientific">Dyadobacter endophyticus</name>
    <dbReference type="NCBI Taxonomy" id="1749036"/>
    <lineage>
        <taxon>Bacteria</taxon>
        <taxon>Pseudomonadati</taxon>
        <taxon>Bacteroidota</taxon>
        <taxon>Cytophagia</taxon>
        <taxon>Cytophagales</taxon>
        <taxon>Spirosomataceae</taxon>
        <taxon>Dyadobacter</taxon>
    </lineage>
</organism>
<comment type="caution">
    <text evidence="4">The sequence shown here is derived from an EMBL/GenBank/DDBJ whole genome shotgun (WGS) entry which is preliminary data.</text>
</comment>
<reference evidence="5" key="1">
    <citation type="journal article" date="2019" name="Int. J. Syst. Evol. Microbiol.">
        <title>The Global Catalogue of Microorganisms (GCM) 10K type strain sequencing project: providing services to taxonomists for standard genome sequencing and annotation.</title>
        <authorList>
            <consortium name="The Broad Institute Genomics Platform"/>
            <consortium name="The Broad Institute Genome Sequencing Center for Infectious Disease"/>
            <person name="Wu L."/>
            <person name="Ma J."/>
        </authorList>
    </citation>
    <scope>NUCLEOTIDE SEQUENCE [LARGE SCALE GENOMIC DNA]</scope>
    <source>
        <strain evidence="5">CGMCC 1.15288</strain>
    </source>
</reference>
<dbReference type="Pfam" id="PF16344">
    <property type="entry name" value="FecR_C"/>
    <property type="match status" value="1"/>
</dbReference>
<proteinExistence type="predicted"/>
<evidence type="ECO:0000259" key="3">
    <source>
        <dbReference type="Pfam" id="PF16344"/>
    </source>
</evidence>
<feature type="domain" description="Protein FecR C-terminal" evidence="3">
    <location>
        <begin position="320"/>
        <end position="376"/>
    </location>
</feature>
<feature type="domain" description="FecR protein" evidence="2">
    <location>
        <begin position="168"/>
        <end position="251"/>
    </location>
</feature>
<name>A0ABQ1YMU6_9BACT</name>
<dbReference type="PANTHER" id="PTHR30273:SF2">
    <property type="entry name" value="PROTEIN FECR"/>
    <property type="match status" value="1"/>
</dbReference>
<dbReference type="Proteomes" id="UP000600214">
    <property type="component" value="Unassembled WGS sequence"/>
</dbReference>
<keyword evidence="1" id="KW-1133">Transmembrane helix</keyword>
<evidence type="ECO:0008006" key="6">
    <source>
        <dbReference type="Google" id="ProtNLM"/>
    </source>
</evidence>
<dbReference type="InterPro" id="IPR012373">
    <property type="entry name" value="Ferrdict_sens_TM"/>
</dbReference>
<evidence type="ECO:0000313" key="5">
    <source>
        <dbReference type="Proteomes" id="UP000600214"/>
    </source>
</evidence>
<feature type="transmembrane region" description="Helical" evidence="1">
    <location>
        <begin position="110"/>
        <end position="132"/>
    </location>
</feature>
<evidence type="ECO:0000259" key="2">
    <source>
        <dbReference type="Pfam" id="PF04773"/>
    </source>
</evidence>
<dbReference type="InterPro" id="IPR006860">
    <property type="entry name" value="FecR"/>
</dbReference>
<dbReference type="RefSeq" id="WP_188931398.1">
    <property type="nucleotide sequence ID" value="NZ_BMIA01000001.1"/>
</dbReference>
<accession>A0ABQ1YMU6</accession>
<dbReference type="Pfam" id="PF04773">
    <property type="entry name" value="FecR"/>
    <property type="match status" value="1"/>
</dbReference>
<dbReference type="Gene3D" id="3.55.50.30">
    <property type="match status" value="1"/>
</dbReference>
<evidence type="ECO:0000313" key="4">
    <source>
        <dbReference type="EMBL" id="GGH31772.1"/>
    </source>
</evidence>
<dbReference type="EMBL" id="BMIA01000001">
    <property type="protein sequence ID" value="GGH31772.1"/>
    <property type="molecule type" value="Genomic_DNA"/>
</dbReference>
<gene>
    <name evidence="4" type="ORF">GCM10007423_20840</name>
</gene>
<keyword evidence="5" id="KW-1185">Reference proteome</keyword>
<dbReference type="InterPro" id="IPR032508">
    <property type="entry name" value="FecR_C"/>
</dbReference>
<dbReference type="Gene3D" id="2.60.120.1440">
    <property type="match status" value="1"/>
</dbReference>
<keyword evidence="1" id="KW-0812">Transmembrane</keyword>
<keyword evidence="1" id="KW-0472">Membrane</keyword>
<sequence length="383" mass="42565">MDNTYEHFGPVDFVTDDQFLRHRLAPSANSEAFWAEYLGIYPHKKTEWLQAGELLNAVLLGLTSYSRTYLSEEEEAKLLDRILRTTEAHDADIRTQEAAPVKPLRESSGWYLRAAVAAAVALAVIATGYLAWRPKNSPQGRYAETITALESTSTVTRHTNKSAQPELYYLPDSSSVMLSPKSEVSFTSAYNQQNRSVYLSGKATLDVVPNAGKPFYVYANEVVTKVLGTKFEVVAFDDGSDVTVKVLDGKVTVYQNNVRNNGAIGAPKQSAILLLPNQLVVFDRKAELFDKRLVENPVSLPDIKSLPRFEYEDAYAVRFFEDIKKAYGVNVVYNPELLENCQFSAAFSDESLPEKLNVVCKTIGASYEIIDAQVVITTTGCKP</sequence>